<dbReference type="AlphaFoldDB" id="A0A375C7K5"/>
<gene>
    <name evidence="1" type="ORF">CBM2589_A70228</name>
</gene>
<proteinExistence type="predicted"/>
<dbReference type="Proteomes" id="UP000256297">
    <property type="component" value="Chromosome CBM2589_a"/>
</dbReference>
<evidence type="ECO:0000313" key="1">
    <source>
        <dbReference type="EMBL" id="SOY64112.1"/>
    </source>
</evidence>
<organism evidence="1">
    <name type="scientific">Cupriavidus taiwanensis</name>
    <dbReference type="NCBI Taxonomy" id="164546"/>
    <lineage>
        <taxon>Bacteria</taxon>
        <taxon>Pseudomonadati</taxon>
        <taxon>Pseudomonadota</taxon>
        <taxon>Betaproteobacteria</taxon>
        <taxon>Burkholderiales</taxon>
        <taxon>Burkholderiaceae</taxon>
        <taxon>Cupriavidus</taxon>
    </lineage>
</organism>
<accession>A0A375C7K5</accession>
<sequence>MAKRHTMRTAEVNHFTVSIGLEINNSLLCFGNLRGNICHRIGPRRIRPKTFLLLLLRL</sequence>
<comment type="caution">
    <text evidence="1">The sequence shown here is derived from an EMBL/GenBank/DDBJ whole genome shotgun (WGS) entry which is preliminary data.</text>
</comment>
<name>A0A375C7K5_9BURK</name>
<reference evidence="1" key="1">
    <citation type="submission" date="2018-01" db="EMBL/GenBank/DDBJ databases">
        <authorList>
            <person name="Clerissi C."/>
        </authorList>
    </citation>
    <scope>NUCLEOTIDE SEQUENCE</scope>
    <source>
        <strain evidence="1">Cupriavidus taiwanensis STM 3521</strain>
    </source>
</reference>
<protein>
    <submittedName>
        <fullName evidence="1">Uncharacterized protein</fullName>
    </submittedName>
</protein>
<dbReference type="EMBL" id="OFSP01000037">
    <property type="protein sequence ID" value="SOY64112.1"/>
    <property type="molecule type" value="Genomic_DNA"/>
</dbReference>